<dbReference type="PANTHER" id="PTHR38479:SF2">
    <property type="entry name" value="WINGED HELIX DNA-BINDING DOMAIN-CONTAINING PROTEIN"/>
    <property type="match status" value="1"/>
</dbReference>
<reference evidence="1 2" key="1">
    <citation type="submission" date="2020-03" db="EMBL/GenBank/DDBJ databases">
        <title>Metabolic flexibility allows generalist bacteria to become dominant in a frequently disturbed ecosystem.</title>
        <authorList>
            <person name="Chen Y.-J."/>
            <person name="Leung P.M."/>
            <person name="Bay S.K."/>
            <person name="Hugenholtz P."/>
            <person name="Kessler A.J."/>
            <person name="Shelley G."/>
            <person name="Waite D.W."/>
            <person name="Cook P.L."/>
            <person name="Greening C."/>
        </authorList>
    </citation>
    <scope>NUCLEOTIDE SEQUENCE [LARGE SCALE GENOMIC DNA]</scope>
    <source>
        <strain evidence="1">SS_bin_28</strain>
    </source>
</reference>
<sequence>MAAVSITSVQHFAHVGNNVGLLGDEYHKKRSLAPLVSSMIGVRCERMEQAHLVLGARLPSYKPEHLLKDLQERHALVRTWGIRGFLQLVPTPEFEIFLGAATAAPRWKRFLEGKTKLSPQARLRLLKRLCPEVISRDALRDAFPDSSMRLFILREAAQGGHIIWKEGDGASARFSWTEKTLDRKVEPERDYHPLVRRFLAAYGPVTAGDVGSWLGVTVAAARQLMAKHRVIEIQVDGDEAPSFMCAEDLELLQARRKKAGKGFVVIPPKDPFMLAYKLRWRENPDDEPGLIFEDGRLVGRWYMQRNEVTLKMIEPEFEKKASKSIESLLSRAGIEASFATS</sequence>
<evidence type="ECO:0000313" key="2">
    <source>
        <dbReference type="Proteomes" id="UP000547674"/>
    </source>
</evidence>
<evidence type="ECO:0008006" key="3">
    <source>
        <dbReference type="Google" id="ProtNLM"/>
    </source>
</evidence>
<dbReference type="EMBL" id="JABDJR010000018">
    <property type="protein sequence ID" value="NNF05237.1"/>
    <property type="molecule type" value="Genomic_DNA"/>
</dbReference>
<dbReference type="Pfam" id="PF06224">
    <property type="entry name" value="AlkZ-like"/>
    <property type="match status" value="1"/>
</dbReference>
<name>A0A7Y2E6G3_UNCEI</name>
<protein>
    <recommendedName>
        <fullName evidence="3">Winged helix DNA-binding domain-containing protein</fullName>
    </recommendedName>
</protein>
<dbReference type="AlphaFoldDB" id="A0A7Y2E6G3"/>
<comment type="caution">
    <text evidence="1">The sequence shown here is derived from an EMBL/GenBank/DDBJ whole genome shotgun (WGS) entry which is preliminary data.</text>
</comment>
<proteinExistence type="predicted"/>
<dbReference type="Proteomes" id="UP000547674">
    <property type="component" value="Unassembled WGS sequence"/>
</dbReference>
<accession>A0A7Y2E6G3</accession>
<gene>
    <name evidence="1" type="ORF">HKN21_00620</name>
</gene>
<evidence type="ECO:0000313" key="1">
    <source>
        <dbReference type="EMBL" id="NNF05237.1"/>
    </source>
</evidence>
<dbReference type="PANTHER" id="PTHR38479">
    <property type="entry name" value="LMO0824 PROTEIN"/>
    <property type="match status" value="1"/>
</dbReference>
<organism evidence="1 2">
    <name type="scientific">Eiseniibacteriota bacterium</name>
    <dbReference type="NCBI Taxonomy" id="2212470"/>
    <lineage>
        <taxon>Bacteria</taxon>
        <taxon>Candidatus Eiseniibacteriota</taxon>
    </lineage>
</organism>
<dbReference type="InterPro" id="IPR009351">
    <property type="entry name" value="AlkZ-like"/>
</dbReference>